<organism evidence="2 3">
    <name type="scientific">Thalassiosira oceanica</name>
    <name type="common">Marine diatom</name>
    <dbReference type="NCBI Taxonomy" id="159749"/>
    <lineage>
        <taxon>Eukaryota</taxon>
        <taxon>Sar</taxon>
        <taxon>Stramenopiles</taxon>
        <taxon>Ochrophyta</taxon>
        <taxon>Bacillariophyta</taxon>
        <taxon>Coscinodiscophyceae</taxon>
        <taxon>Thalassiosirophycidae</taxon>
        <taxon>Thalassiosirales</taxon>
        <taxon>Thalassiosiraceae</taxon>
        <taxon>Thalassiosira</taxon>
    </lineage>
</organism>
<dbReference type="EMBL" id="AGNL01032212">
    <property type="protein sequence ID" value="EJK56179.1"/>
    <property type="molecule type" value="Genomic_DNA"/>
</dbReference>
<sequence length="90" mass="9524">MLRPIASHFALKPGPLIARLIASWNSSRSLPRAVQAGLAGLRRSSSSAPLLPPPPPSGALPRPPIGDPLDELNSRAPETPSYSWCPLVAR</sequence>
<protein>
    <submittedName>
        <fullName evidence="2">Uncharacterized protein</fullName>
    </submittedName>
</protein>
<comment type="caution">
    <text evidence="2">The sequence shown here is derived from an EMBL/GenBank/DDBJ whole genome shotgun (WGS) entry which is preliminary data.</text>
</comment>
<keyword evidence="3" id="KW-1185">Reference proteome</keyword>
<dbReference type="AlphaFoldDB" id="K0RUV7"/>
<accession>K0RUV7</accession>
<feature type="non-terminal residue" evidence="2">
    <location>
        <position position="90"/>
    </location>
</feature>
<name>K0RUV7_THAOC</name>
<evidence type="ECO:0000256" key="1">
    <source>
        <dbReference type="SAM" id="MobiDB-lite"/>
    </source>
</evidence>
<feature type="compositionally biased region" description="Pro residues" evidence="1">
    <location>
        <begin position="50"/>
        <end position="66"/>
    </location>
</feature>
<gene>
    <name evidence="2" type="ORF">THAOC_23986</name>
</gene>
<dbReference type="Proteomes" id="UP000266841">
    <property type="component" value="Unassembled WGS sequence"/>
</dbReference>
<reference evidence="2 3" key="1">
    <citation type="journal article" date="2012" name="Genome Biol.">
        <title>Genome and low-iron response of an oceanic diatom adapted to chronic iron limitation.</title>
        <authorList>
            <person name="Lommer M."/>
            <person name="Specht M."/>
            <person name="Roy A.S."/>
            <person name="Kraemer L."/>
            <person name="Andreson R."/>
            <person name="Gutowska M.A."/>
            <person name="Wolf J."/>
            <person name="Bergner S.V."/>
            <person name="Schilhabel M.B."/>
            <person name="Klostermeier U.C."/>
            <person name="Beiko R.G."/>
            <person name="Rosenstiel P."/>
            <person name="Hippler M."/>
            <person name="Laroche J."/>
        </authorList>
    </citation>
    <scope>NUCLEOTIDE SEQUENCE [LARGE SCALE GENOMIC DNA]</scope>
    <source>
        <strain evidence="2 3">CCMP1005</strain>
    </source>
</reference>
<proteinExistence type="predicted"/>
<evidence type="ECO:0000313" key="2">
    <source>
        <dbReference type="EMBL" id="EJK56179.1"/>
    </source>
</evidence>
<feature type="region of interest" description="Disordered" evidence="1">
    <location>
        <begin position="43"/>
        <end position="90"/>
    </location>
</feature>
<evidence type="ECO:0000313" key="3">
    <source>
        <dbReference type="Proteomes" id="UP000266841"/>
    </source>
</evidence>